<accession>A0ABU3P105</accession>
<dbReference type="Gene3D" id="1.10.1520.10">
    <property type="entry name" value="Ribonuclease III domain"/>
    <property type="match status" value="1"/>
</dbReference>
<gene>
    <name evidence="4" type="primary">mrnC</name>
    <name evidence="6" type="ORF">Q4T40_15880</name>
</gene>
<evidence type="ECO:0000313" key="7">
    <source>
        <dbReference type="Proteomes" id="UP001254848"/>
    </source>
</evidence>
<evidence type="ECO:0000256" key="1">
    <source>
        <dbReference type="ARBA" id="ARBA00022722"/>
    </source>
</evidence>
<comment type="caution">
    <text evidence="6">The sequence shown here is derived from an EMBL/GenBank/DDBJ whole genome shotgun (WGS) entry which is preliminary data.</text>
</comment>
<proteinExistence type="inferred from homology"/>
<sequence>MKFDQFELLTARTFGDLDADGVPKARFDAADARVLPPLVLAYIGDAYFNLYVRTRLLAFEQSRVRVLHGHGARMVSATLQAHALRTLEGVLSEDELAVVKRGRNAKSTVPKSASVGDYRASTGFEALLGYLYLSGDEARLTTLAGEAFVVISRKLSNPDGNGEEK</sequence>
<feature type="domain" description="RNase III" evidence="5">
    <location>
        <begin position="39"/>
        <end position="135"/>
    </location>
</feature>
<dbReference type="InterPro" id="IPR000999">
    <property type="entry name" value="RNase_III_dom"/>
</dbReference>
<reference evidence="6 7" key="1">
    <citation type="submission" date="2023-07" db="EMBL/GenBank/DDBJ databases">
        <title>The novel representative of Negativicutes class, Anaeroselena agilis gen. nov. sp. nov.</title>
        <authorList>
            <person name="Prokofeva M.I."/>
            <person name="Elcheninov A.G."/>
            <person name="Klyukina A."/>
            <person name="Kublanov I.V."/>
            <person name="Frolov E.N."/>
            <person name="Podosokorskaya O.A."/>
        </authorList>
    </citation>
    <scope>NUCLEOTIDE SEQUENCE [LARGE SCALE GENOMIC DNA]</scope>
    <source>
        <strain evidence="6 7">4137-cl</strain>
    </source>
</reference>
<evidence type="ECO:0000256" key="3">
    <source>
        <dbReference type="ARBA" id="ARBA00022801"/>
    </source>
</evidence>
<keyword evidence="2 4" id="KW-0255">Endonuclease</keyword>
<dbReference type="SUPFAM" id="SSF69065">
    <property type="entry name" value="RNase III domain-like"/>
    <property type="match status" value="1"/>
</dbReference>
<comment type="cofactor">
    <cofactor evidence="4">
        <name>Mg(2+)</name>
        <dbReference type="ChEBI" id="CHEBI:18420"/>
    </cofactor>
</comment>
<name>A0ABU3P105_9FIRM</name>
<keyword evidence="3 4" id="KW-0378">Hydrolase</keyword>
<dbReference type="EMBL" id="JAUOZS010000001">
    <property type="protein sequence ID" value="MDT8902724.1"/>
    <property type="molecule type" value="Genomic_DNA"/>
</dbReference>
<keyword evidence="4" id="KW-0460">Magnesium</keyword>
<organism evidence="6 7">
    <name type="scientific">Anaeroselena agilis</name>
    <dbReference type="NCBI Taxonomy" id="3063788"/>
    <lineage>
        <taxon>Bacteria</taxon>
        <taxon>Bacillati</taxon>
        <taxon>Bacillota</taxon>
        <taxon>Negativicutes</taxon>
        <taxon>Acetonemataceae</taxon>
        <taxon>Anaeroselena</taxon>
    </lineage>
</organism>
<dbReference type="InterPro" id="IPR008226">
    <property type="entry name" value="Mini3_fam"/>
</dbReference>
<comment type="function">
    <text evidence="4">Involved in correct processing of both the 5' and 3' ends of 23S rRNA precursor. Processes 30S rRNA precursor transcript even in absence of ribonuclease 3 (Rnc); Rnc processes 30S rRNA into smaller rRNA precursors.</text>
</comment>
<feature type="active site" evidence="4">
    <location>
        <position position="45"/>
    </location>
</feature>
<keyword evidence="4" id="KW-0699">rRNA-binding</keyword>
<evidence type="ECO:0000259" key="5">
    <source>
        <dbReference type="Pfam" id="PF00636"/>
    </source>
</evidence>
<keyword evidence="4" id="KW-0694">RNA-binding</keyword>
<dbReference type="HAMAP" id="MF_01468">
    <property type="entry name" value="RNase_Mini_III"/>
    <property type="match status" value="1"/>
</dbReference>
<keyword evidence="4" id="KW-0698">rRNA processing</keyword>
<dbReference type="EC" id="3.1.26.-" evidence="4"/>
<dbReference type="InterPro" id="IPR036389">
    <property type="entry name" value="RNase_III_sf"/>
</dbReference>
<dbReference type="Proteomes" id="UP001254848">
    <property type="component" value="Unassembled WGS sequence"/>
</dbReference>
<dbReference type="Pfam" id="PF00636">
    <property type="entry name" value="Ribonuclease_3"/>
    <property type="match status" value="1"/>
</dbReference>
<evidence type="ECO:0000256" key="4">
    <source>
        <dbReference type="HAMAP-Rule" id="MF_01468"/>
    </source>
</evidence>
<dbReference type="PANTHER" id="PTHR34276">
    <property type="entry name" value="MINI-RIBONUCLEASE 3"/>
    <property type="match status" value="1"/>
</dbReference>
<keyword evidence="4" id="KW-0690">Ribosome biogenesis</keyword>
<evidence type="ECO:0000256" key="2">
    <source>
        <dbReference type="ARBA" id="ARBA00022759"/>
    </source>
</evidence>
<keyword evidence="4" id="KW-0963">Cytoplasm</keyword>
<dbReference type="RefSeq" id="WP_413781199.1">
    <property type="nucleotide sequence ID" value="NZ_JAUOZS010000001.1"/>
</dbReference>
<evidence type="ECO:0000313" key="6">
    <source>
        <dbReference type="EMBL" id="MDT8902724.1"/>
    </source>
</evidence>
<comment type="subunit">
    <text evidence="4">Homodimer.</text>
</comment>
<protein>
    <recommendedName>
        <fullName evidence="4">Mini-ribonuclease 3</fullName>
        <shortName evidence="4">Mini-3</shortName>
        <shortName evidence="4">Mini-RNase 3</shortName>
        <ecNumber evidence="4">3.1.26.-</ecNumber>
    </recommendedName>
    <alternativeName>
        <fullName evidence="4">Mini-RNase III</fullName>
        <shortName evidence="4">Mini-III</shortName>
    </alternativeName>
</protein>
<comment type="similarity">
    <text evidence="4">Belongs to the MrnC RNase family.</text>
</comment>
<keyword evidence="7" id="KW-1185">Reference proteome</keyword>
<dbReference type="PANTHER" id="PTHR34276:SF1">
    <property type="entry name" value="MINI-RIBONUCLEASE 3"/>
    <property type="match status" value="1"/>
</dbReference>
<keyword evidence="1 4" id="KW-0540">Nuclease</keyword>
<comment type="subcellular location">
    <subcellularLocation>
        <location evidence="4">Cytoplasm</location>
    </subcellularLocation>
</comment>